<dbReference type="Pfam" id="PF00059">
    <property type="entry name" value="Lectin_C"/>
    <property type="match status" value="1"/>
</dbReference>
<evidence type="ECO:0000313" key="5">
    <source>
        <dbReference type="Ensembl" id="ENSTMTP00000015700.1"/>
    </source>
</evidence>
<dbReference type="GeneTree" id="ENSGT00940000155319"/>
<dbReference type="PROSITE" id="PS50041">
    <property type="entry name" value="C_TYPE_LECTIN_2"/>
    <property type="match status" value="1"/>
</dbReference>
<evidence type="ECO:0000313" key="6">
    <source>
        <dbReference type="Proteomes" id="UP000472274"/>
    </source>
</evidence>
<dbReference type="GO" id="GO:0005886">
    <property type="term" value="C:plasma membrane"/>
    <property type="evidence" value="ECO:0007669"/>
    <property type="project" value="UniProtKB-SubCell"/>
</dbReference>
<name>A0A674J387_9SAUR</name>
<feature type="domain" description="C-type lectin" evidence="4">
    <location>
        <begin position="90"/>
        <end position="193"/>
    </location>
</feature>
<dbReference type="Proteomes" id="UP000472274">
    <property type="component" value="Unplaced"/>
</dbReference>
<keyword evidence="2" id="KW-0430">Lectin</keyword>
<sequence>MSLWLCHSECVCVFFHTPVRGSYVNLSLKCRPTVNRLNKLRPRVGERETMNKVALRRSLAGCVQNIIKHLQVLKAQPQLVAWCPDGWIGYRGKCYYFSEAEENWNNSQRHCSALGASLALFPFSVLQVFMLRYKGISEHWIGLWREQARQPWKWVNGSDLNSLFLIGGGNCAYLNDNGVSASRCITERNWVCSKPDAYTSQKKRDAEESGAEKPHNGLLEKLPLAQLVNS</sequence>
<evidence type="ECO:0000256" key="1">
    <source>
        <dbReference type="ARBA" id="ARBA00004401"/>
    </source>
</evidence>
<dbReference type="Gene3D" id="3.10.100.10">
    <property type="entry name" value="Mannose-Binding Protein A, subunit A"/>
    <property type="match status" value="1"/>
</dbReference>
<dbReference type="InParanoid" id="A0A674J387"/>
<evidence type="ECO:0000256" key="3">
    <source>
        <dbReference type="SAM" id="MobiDB-lite"/>
    </source>
</evidence>
<comment type="subcellular location">
    <subcellularLocation>
        <location evidence="1">Cell membrane</location>
        <topology evidence="1">Single-pass type II membrane protein</topology>
    </subcellularLocation>
</comment>
<dbReference type="SUPFAM" id="SSF56436">
    <property type="entry name" value="C-type lectin-like"/>
    <property type="match status" value="1"/>
</dbReference>
<dbReference type="PANTHER" id="PTHR45710">
    <property type="entry name" value="C-TYPE LECTIN DOMAIN-CONTAINING PROTEIN 180"/>
    <property type="match status" value="1"/>
</dbReference>
<feature type="region of interest" description="Disordered" evidence="3">
    <location>
        <begin position="199"/>
        <end position="219"/>
    </location>
</feature>
<accession>A0A674J387</accession>
<dbReference type="GO" id="GO:0030246">
    <property type="term" value="F:carbohydrate binding"/>
    <property type="evidence" value="ECO:0007669"/>
    <property type="project" value="UniProtKB-KW"/>
</dbReference>
<keyword evidence="6" id="KW-1185">Reference proteome</keyword>
<evidence type="ECO:0000256" key="2">
    <source>
        <dbReference type="ARBA" id="ARBA00022734"/>
    </source>
</evidence>
<reference evidence="5" key="2">
    <citation type="submission" date="2025-09" db="UniProtKB">
        <authorList>
            <consortium name="Ensembl"/>
        </authorList>
    </citation>
    <scope>IDENTIFICATION</scope>
</reference>
<organism evidence="5 6">
    <name type="scientific">Terrapene triunguis</name>
    <name type="common">Three-toed box turtle</name>
    <dbReference type="NCBI Taxonomy" id="2587831"/>
    <lineage>
        <taxon>Eukaryota</taxon>
        <taxon>Metazoa</taxon>
        <taxon>Chordata</taxon>
        <taxon>Craniata</taxon>
        <taxon>Vertebrata</taxon>
        <taxon>Euteleostomi</taxon>
        <taxon>Archelosauria</taxon>
        <taxon>Testudinata</taxon>
        <taxon>Testudines</taxon>
        <taxon>Cryptodira</taxon>
        <taxon>Durocryptodira</taxon>
        <taxon>Testudinoidea</taxon>
        <taxon>Emydidae</taxon>
        <taxon>Terrapene</taxon>
    </lineage>
</organism>
<dbReference type="InterPro" id="IPR016186">
    <property type="entry name" value="C-type_lectin-like/link_sf"/>
</dbReference>
<proteinExistence type="predicted"/>
<dbReference type="InterPro" id="IPR050828">
    <property type="entry name" value="C-type_lectin/matrix_domain"/>
</dbReference>
<dbReference type="InterPro" id="IPR001304">
    <property type="entry name" value="C-type_lectin-like"/>
</dbReference>
<reference evidence="5" key="1">
    <citation type="submission" date="2025-08" db="UniProtKB">
        <authorList>
            <consortium name="Ensembl"/>
        </authorList>
    </citation>
    <scope>IDENTIFICATION</scope>
</reference>
<protein>
    <recommendedName>
        <fullName evidence="4">C-type lectin domain-containing protein</fullName>
    </recommendedName>
</protein>
<dbReference type="PANTHER" id="PTHR45710:SF35">
    <property type="entry name" value="C-TYPE LECTIN DOMAIN FAMILY 2 MEMBER D"/>
    <property type="match status" value="1"/>
</dbReference>
<dbReference type="InterPro" id="IPR016187">
    <property type="entry name" value="CTDL_fold"/>
</dbReference>
<dbReference type="InterPro" id="IPR033992">
    <property type="entry name" value="NKR-like_CTLD"/>
</dbReference>
<dbReference type="SMART" id="SM00034">
    <property type="entry name" value="CLECT"/>
    <property type="match status" value="1"/>
</dbReference>
<dbReference type="CDD" id="cd03593">
    <property type="entry name" value="CLECT_NK_receptors_like"/>
    <property type="match status" value="1"/>
</dbReference>
<feature type="compositionally biased region" description="Basic and acidic residues" evidence="3">
    <location>
        <begin position="202"/>
        <end position="215"/>
    </location>
</feature>
<dbReference type="AlphaFoldDB" id="A0A674J387"/>
<dbReference type="Ensembl" id="ENSTMTT00000016257.1">
    <property type="protein sequence ID" value="ENSTMTP00000015700.1"/>
    <property type="gene ID" value="ENSTMTG00000011393.1"/>
</dbReference>
<evidence type="ECO:0000259" key="4">
    <source>
        <dbReference type="PROSITE" id="PS50041"/>
    </source>
</evidence>